<protein>
    <submittedName>
        <fullName evidence="1">Uncharacterized protein</fullName>
    </submittedName>
</protein>
<accession>A0A9P7N665</accession>
<sequence length="92" mass="9930">MASVPAIAQVIVIPSGNAVFNIQCDRVLWDGKGNEVAFYRDELQYLCKAYASCNGSNLGDVRDKVVSGVCTQCPKDLNTEGTAIPHCHMSPK</sequence>
<keyword evidence="2" id="KW-1185">Reference proteome</keyword>
<comment type="caution">
    <text evidence="1">The sequence shown here is derived from an EMBL/GenBank/DDBJ whole genome shotgun (WGS) entry which is preliminary data.</text>
</comment>
<dbReference type="AlphaFoldDB" id="A0A9P7N665"/>
<proteinExistence type="predicted"/>
<reference evidence="1" key="1">
    <citation type="journal article" date="2020" name="bioRxiv">
        <title>Whole genome comparisons of ergot fungi reveals the divergence and evolution of species within the genus Claviceps are the result of varying mechanisms driving genome evolution and host range expansion.</title>
        <authorList>
            <person name="Wyka S.A."/>
            <person name="Mondo S.J."/>
            <person name="Liu M."/>
            <person name="Dettman J."/>
            <person name="Nalam V."/>
            <person name="Broders K.D."/>
        </authorList>
    </citation>
    <scope>NUCLEOTIDE SEQUENCE</scope>
    <source>
        <strain evidence="1">CCC 602</strain>
    </source>
</reference>
<gene>
    <name evidence="1" type="ORF">E4U43_002990</name>
</gene>
<name>A0A9P7N665_9HYPO</name>
<dbReference type="EMBL" id="SRPW01002118">
    <property type="protein sequence ID" value="KAG5995677.1"/>
    <property type="molecule type" value="Genomic_DNA"/>
</dbReference>
<evidence type="ECO:0000313" key="2">
    <source>
        <dbReference type="Proteomes" id="UP000748025"/>
    </source>
</evidence>
<dbReference type="Proteomes" id="UP000748025">
    <property type="component" value="Unassembled WGS sequence"/>
</dbReference>
<evidence type="ECO:0000313" key="1">
    <source>
        <dbReference type="EMBL" id="KAG5995677.1"/>
    </source>
</evidence>
<organism evidence="1 2">
    <name type="scientific">Claviceps pusilla</name>
    <dbReference type="NCBI Taxonomy" id="123648"/>
    <lineage>
        <taxon>Eukaryota</taxon>
        <taxon>Fungi</taxon>
        <taxon>Dikarya</taxon>
        <taxon>Ascomycota</taxon>
        <taxon>Pezizomycotina</taxon>
        <taxon>Sordariomycetes</taxon>
        <taxon>Hypocreomycetidae</taxon>
        <taxon>Hypocreales</taxon>
        <taxon>Clavicipitaceae</taxon>
        <taxon>Claviceps</taxon>
    </lineage>
</organism>